<name>A0A101M5B5_PICGL</name>
<proteinExistence type="predicted"/>
<dbReference type="EMBL" id="LKAM01000001">
    <property type="protein sequence ID" value="KUM51105.1"/>
    <property type="molecule type" value="Genomic_DNA"/>
</dbReference>
<geneLocation type="mitochondrion" evidence="1"/>
<comment type="caution">
    <text evidence="1">The sequence shown here is derived from an EMBL/GenBank/DDBJ whole genome shotgun (WGS) entry which is preliminary data.</text>
</comment>
<dbReference type="AlphaFoldDB" id="A0A101M5B5"/>
<keyword evidence="1" id="KW-0496">Mitochondrion</keyword>
<reference evidence="1" key="1">
    <citation type="journal article" date="2015" name="Genome Biol. Evol.">
        <title>Organellar Genomes of White Spruce (Picea glauca): Assembly and Annotation.</title>
        <authorList>
            <person name="Jackman S.D."/>
            <person name="Warren R.L."/>
            <person name="Gibb E.A."/>
            <person name="Vandervalk B.P."/>
            <person name="Mohamadi H."/>
            <person name="Chu J."/>
            <person name="Raymond A."/>
            <person name="Pleasance S."/>
            <person name="Coope R."/>
            <person name="Wildung M.R."/>
            <person name="Ritland C.E."/>
            <person name="Bousquet J."/>
            <person name="Jones S.J."/>
            <person name="Bohlmann J."/>
            <person name="Birol I."/>
        </authorList>
    </citation>
    <scope>NUCLEOTIDE SEQUENCE [LARGE SCALE GENOMIC DNA]</scope>
    <source>
        <tissue evidence="1">Flushing bud</tissue>
    </source>
</reference>
<protein>
    <submittedName>
        <fullName evidence="1">Uncharacterized protein</fullName>
    </submittedName>
</protein>
<evidence type="ECO:0000313" key="1">
    <source>
        <dbReference type="EMBL" id="KUM51105.1"/>
    </source>
</evidence>
<accession>A0A101M5B5</accession>
<organism evidence="1">
    <name type="scientific">Picea glauca</name>
    <name type="common">White spruce</name>
    <name type="synonym">Pinus glauca</name>
    <dbReference type="NCBI Taxonomy" id="3330"/>
    <lineage>
        <taxon>Eukaryota</taxon>
        <taxon>Viridiplantae</taxon>
        <taxon>Streptophyta</taxon>
        <taxon>Embryophyta</taxon>
        <taxon>Tracheophyta</taxon>
        <taxon>Spermatophyta</taxon>
        <taxon>Pinopsida</taxon>
        <taxon>Pinidae</taxon>
        <taxon>Conifers I</taxon>
        <taxon>Pinales</taxon>
        <taxon>Pinaceae</taxon>
        <taxon>Picea</taxon>
    </lineage>
</organism>
<gene>
    <name evidence="1" type="ORF">ABT39_MTgene951</name>
</gene>
<sequence length="59" mass="7067">MAPPLRTGPTINGRVFWRKFNLMRRGLDWFPSISILLGHHLRRQYQHHLGRQCLHNQAH</sequence>